<accession>A0ABS4LGI7</accession>
<dbReference type="InterPro" id="IPR008462">
    <property type="entry name" value="CsbD"/>
</dbReference>
<gene>
    <name evidence="4" type="ORF">J2Z77_007083</name>
</gene>
<dbReference type="Pfam" id="PF05532">
    <property type="entry name" value="CsbD"/>
    <property type="match status" value="1"/>
</dbReference>
<organism evidence="4 5">
    <name type="scientific">Streptomyces avidinii</name>
    <dbReference type="NCBI Taxonomy" id="1895"/>
    <lineage>
        <taxon>Bacteria</taxon>
        <taxon>Bacillati</taxon>
        <taxon>Actinomycetota</taxon>
        <taxon>Actinomycetes</taxon>
        <taxon>Kitasatosporales</taxon>
        <taxon>Streptomycetaceae</taxon>
        <taxon>Streptomyces</taxon>
    </lineage>
</organism>
<dbReference type="Proteomes" id="UP001519310">
    <property type="component" value="Unassembled WGS sequence"/>
</dbReference>
<sequence>MVDKGKTDQAKGKAKEAVGKVTGNDRLKAEGKTDQAKGKAKEALNEAADRARGVQDSLRGDRDKPDRT</sequence>
<evidence type="ECO:0000256" key="1">
    <source>
        <dbReference type="ARBA" id="ARBA00009129"/>
    </source>
</evidence>
<protein>
    <submittedName>
        <fullName evidence="4">Uncharacterized protein YjbJ (UPF0337 family)</fullName>
    </submittedName>
</protein>
<dbReference type="EMBL" id="JAGGLQ010000022">
    <property type="protein sequence ID" value="MBP2041226.1"/>
    <property type="molecule type" value="Genomic_DNA"/>
</dbReference>
<keyword evidence="5" id="KW-1185">Reference proteome</keyword>
<evidence type="ECO:0000313" key="4">
    <source>
        <dbReference type="EMBL" id="MBP2041226.1"/>
    </source>
</evidence>
<dbReference type="RefSeq" id="WP_189969047.1">
    <property type="nucleotide sequence ID" value="NZ_BMVL01000005.1"/>
</dbReference>
<dbReference type="InterPro" id="IPR036629">
    <property type="entry name" value="YjbJ_sf"/>
</dbReference>
<dbReference type="Gene3D" id="1.10.1470.10">
    <property type="entry name" value="YjbJ"/>
    <property type="match status" value="1"/>
</dbReference>
<feature type="region of interest" description="Disordered" evidence="2">
    <location>
        <begin position="1"/>
        <end position="68"/>
    </location>
</feature>
<proteinExistence type="inferred from homology"/>
<feature type="domain" description="CsbD-like" evidence="3">
    <location>
        <begin position="4"/>
        <end position="52"/>
    </location>
</feature>
<dbReference type="SUPFAM" id="SSF69047">
    <property type="entry name" value="Hypothetical protein YjbJ"/>
    <property type="match status" value="1"/>
</dbReference>
<reference evidence="4 5" key="1">
    <citation type="submission" date="2021-03" db="EMBL/GenBank/DDBJ databases">
        <title>Genomic Encyclopedia of Type Strains, Phase IV (KMG-IV): sequencing the most valuable type-strain genomes for metagenomic binning, comparative biology and taxonomic classification.</title>
        <authorList>
            <person name="Goeker M."/>
        </authorList>
    </citation>
    <scope>NUCLEOTIDE SEQUENCE [LARGE SCALE GENOMIC DNA]</scope>
    <source>
        <strain evidence="4 5">DSM 40526</strain>
    </source>
</reference>
<comment type="similarity">
    <text evidence="1">Belongs to the UPF0337 (CsbD) family.</text>
</comment>
<evidence type="ECO:0000256" key="2">
    <source>
        <dbReference type="SAM" id="MobiDB-lite"/>
    </source>
</evidence>
<evidence type="ECO:0000313" key="5">
    <source>
        <dbReference type="Proteomes" id="UP001519310"/>
    </source>
</evidence>
<evidence type="ECO:0000259" key="3">
    <source>
        <dbReference type="Pfam" id="PF05532"/>
    </source>
</evidence>
<comment type="caution">
    <text evidence="4">The sequence shown here is derived from an EMBL/GenBank/DDBJ whole genome shotgun (WGS) entry which is preliminary data.</text>
</comment>
<name>A0ABS4LGI7_STRAV</name>